<dbReference type="EMBL" id="CM042886">
    <property type="protein sequence ID" value="KAI4341693.1"/>
    <property type="molecule type" value="Genomic_DNA"/>
</dbReference>
<sequence length="268" mass="29637">MSSVAVASEALAPGPLKYQTWMLKVPIHCEGCRRKVKKVLHSIDGVFTTTIDPQQHKVVVMGDVDTDTLIKKLIKSGKQAEVWPEPVENTPVPNENQNDNNGTVNEGDDTSDVDEMGGEVKTAISTEGGEPTGGKKKKKKKKKKKNKGNPDLGALAPTMATLNPEPAAPDLGSTDLVSQPYQDFRTYQVIDYFPREYGTSYDSVYAHPNSSSYMYQPPVNAYSYSSGSEMIATIQRHLHPPTSDPIRNQEDDYYHDYDDEYNVGCSVM</sequence>
<protein>
    <submittedName>
        <fullName evidence="1">Uncharacterized protein</fullName>
    </submittedName>
</protein>
<dbReference type="Proteomes" id="UP001057402">
    <property type="component" value="Chromosome 7"/>
</dbReference>
<gene>
    <name evidence="1" type="ORF">MLD38_026386</name>
</gene>
<reference evidence="2" key="1">
    <citation type="journal article" date="2023" name="Front. Plant Sci.">
        <title>Chromosomal-level genome assembly of Melastoma candidum provides insights into trichome evolution.</title>
        <authorList>
            <person name="Zhong Y."/>
            <person name="Wu W."/>
            <person name="Sun C."/>
            <person name="Zou P."/>
            <person name="Liu Y."/>
            <person name="Dai S."/>
            <person name="Zhou R."/>
        </authorList>
    </citation>
    <scope>NUCLEOTIDE SEQUENCE [LARGE SCALE GENOMIC DNA]</scope>
</reference>
<organism evidence="1 2">
    <name type="scientific">Melastoma candidum</name>
    <dbReference type="NCBI Taxonomy" id="119954"/>
    <lineage>
        <taxon>Eukaryota</taxon>
        <taxon>Viridiplantae</taxon>
        <taxon>Streptophyta</taxon>
        <taxon>Embryophyta</taxon>
        <taxon>Tracheophyta</taxon>
        <taxon>Spermatophyta</taxon>
        <taxon>Magnoliopsida</taxon>
        <taxon>eudicotyledons</taxon>
        <taxon>Gunneridae</taxon>
        <taxon>Pentapetalae</taxon>
        <taxon>rosids</taxon>
        <taxon>malvids</taxon>
        <taxon>Myrtales</taxon>
        <taxon>Melastomataceae</taxon>
        <taxon>Melastomatoideae</taxon>
        <taxon>Melastomateae</taxon>
        <taxon>Melastoma</taxon>
    </lineage>
</organism>
<evidence type="ECO:0000313" key="2">
    <source>
        <dbReference type="Proteomes" id="UP001057402"/>
    </source>
</evidence>
<accession>A0ACB9NYX2</accession>
<comment type="caution">
    <text evidence="1">The sequence shown here is derived from an EMBL/GenBank/DDBJ whole genome shotgun (WGS) entry which is preliminary data.</text>
</comment>
<evidence type="ECO:0000313" key="1">
    <source>
        <dbReference type="EMBL" id="KAI4341693.1"/>
    </source>
</evidence>
<keyword evidence="2" id="KW-1185">Reference proteome</keyword>
<name>A0ACB9NYX2_9MYRT</name>
<proteinExistence type="predicted"/>